<keyword evidence="5" id="KW-0371">Homeobox</keyword>
<dbReference type="SMART" id="SM01256">
    <property type="entry name" value="KNOX2"/>
    <property type="match status" value="1"/>
</dbReference>
<dbReference type="Pfam" id="PF03791">
    <property type="entry name" value="KNOX2"/>
    <property type="match status" value="1"/>
</dbReference>
<evidence type="ECO:0000259" key="3">
    <source>
        <dbReference type="SMART" id="SM01255"/>
    </source>
</evidence>
<dbReference type="EMBL" id="JAAIUW010000003">
    <property type="protein sequence ID" value="KAF7838314.1"/>
    <property type="molecule type" value="Genomic_DNA"/>
</dbReference>
<evidence type="ECO:0000313" key="5">
    <source>
        <dbReference type="EMBL" id="KAF7838314.1"/>
    </source>
</evidence>
<evidence type="ECO:0000313" key="6">
    <source>
        <dbReference type="Proteomes" id="UP000634136"/>
    </source>
</evidence>
<keyword evidence="6" id="KW-1185">Reference proteome</keyword>
<dbReference type="SMART" id="SM01255">
    <property type="entry name" value="KNOX1"/>
    <property type="match status" value="1"/>
</dbReference>
<feature type="domain" description="KNOX1" evidence="3">
    <location>
        <begin position="89"/>
        <end position="133"/>
    </location>
</feature>
<dbReference type="OrthoDB" id="10056939at2759"/>
<protein>
    <submittedName>
        <fullName evidence="5">Homeobox protein knotted-1-like 6</fullName>
    </submittedName>
</protein>
<accession>A0A834X5A5</accession>
<keyword evidence="5" id="KW-0238">DNA-binding</keyword>
<evidence type="ECO:0000256" key="2">
    <source>
        <dbReference type="ARBA" id="ARBA00023242"/>
    </source>
</evidence>
<proteinExistence type="predicted"/>
<evidence type="ECO:0000256" key="1">
    <source>
        <dbReference type="ARBA" id="ARBA00004123"/>
    </source>
</evidence>
<dbReference type="InterPro" id="IPR005541">
    <property type="entry name" value="KNOX2"/>
</dbReference>
<dbReference type="GO" id="GO:0003677">
    <property type="term" value="F:DNA binding"/>
    <property type="evidence" value="ECO:0007669"/>
    <property type="project" value="UniProtKB-KW"/>
</dbReference>
<dbReference type="GO" id="GO:0005634">
    <property type="term" value="C:nucleus"/>
    <property type="evidence" value="ECO:0007669"/>
    <property type="project" value="UniProtKB-SubCell"/>
</dbReference>
<sequence>MENLFGFHCTAGYSEQSPMAPSLQTTDLHDDGFSPHHMVPLNWNSACGPEQFASSGFSSSAAISDAPSSAVAEVQRAEAGLEEEEEVSKQLRAKIACHPLYPQLLEAYIDCQKVGAPPEIAKLLDEIGRENGDLCQRSACLGADPELDEFMVSFLENSQFFRVQQFQTLILTETYRDLLVKYKSDLSKPFDEATAFLNNMEAQLNSICSGSYRNYSPGLSLFSLLSLI</sequence>
<organism evidence="5 6">
    <name type="scientific">Senna tora</name>
    <dbReference type="NCBI Taxonomy" id="362788"/>
    <lineage>
        <taxon>Eukaryota</taxon>
        <taxon>Viridiplantae</taxon>
        <taxon>Streptophyta</taxon>
        <taxon>Embryophyta</taxon>
        <taxon>Tracheophyta</taxon>
        <taxon>Spermatophyta</taxon>
        <taxon>Magnoliopsida</taxon>
        <taxon>eudicotyledons</taxon>
        <taxon>Gunneridae</taxon>
        <taxon>Pentapetalae</taxon>
        <taxon>rosids</taxon>
        <taxon>fabids</taxon>
        <taxon>Fabales</taxon>
        <taxon>Fabaceae</taxon>
        <taxon>Caesalpinioideae</taxon>
        <taxon>Cassia clade</taxon>
        <taxon>Senna</taxon>
    </lineage>
</organism>
<dbReference type="PANTHER" id="PTHR48452">
    <property type="entry name" value="FUSED COMPOUND LEAF 1"/>
    <property type="match status" value="1"/>
</dbReference>
<dbReference type="AlphaFoldDB" id="A0A834X5A5"/>
<comment type="subcellular location">
    <subcellularLocation>
        <location evidence="1">Nucleus</location>
    </subcellularLocation>
</comment>
<name>A0A834X5A5_9FABA</name>
<dbReference type="Pfam" id="PF03790">
    <property type="entry name" value="KNOX1"/>
    <property type="match status" value="1"/>
</dbReference>
<evidence type="ECO:0000259" key="4">
    <source>
        <dbReference type="SMART" id="SM01256"/>
    </source>
</evidence>
<feature type="domain" description="KNOX2" evidence="4">
    <location>
        <begin position="137"/>
        <end position="209"/>
    </location>
</feature>
<reference evidence="5" key="1">
    <citation type="submission" date="2020-09" db="EMBL/GenBank/DDBJ databases">
        <title>Genome-Enabled Discovery of Anthraquinone Biosynthesis in Senna tora.</title>
        <authorList>
            <person name="Kang S.-H."/>
            <person name="Pandey R.P."/>
            <person name="Lee C.-M."/>
            <person name="Sim J.-S."/>
            <person name="Jeong J.-T."/>
            <person name="Choi B.-S."/>
            <person name="Jung M."/>
            <person name="Ginzburg D."/>
            <person name="Zhao K."/>
            <person name="Won S.Y."/>
            <person name="Oh T.-J."/>
            <person name="Yu Y."/>
            <person name="Kim N.-H."/>
            <person name="Lee O.R."/>
            <person name="Lee T.-H."/>
            <person name="Bashyal P."/>
            <person name="Kim T.-S."/>
            <person name="Lee W.-H."/>
            <person name="Kawkins C."/>
            <person name="Kim C.-K."/>
            <person name="Kim J.S."/>
            <person name="Ahn B.O."/>
            <person name="Rhee S.Y."/>
            <person name="Sohng J.K."/>
        </authorList>
    </citation>
    <scope>NUCLEOTIDE SEQUENCE</scope>
    <source>
        <tissue evidence="5">Leaf</tissue>
    </source>
</reference>
<gene>
    <name evidence="5" type="ORF">G2W53_006796</name>
</gene>
<comment type="caution">
    <text evidence="5">The sequence shown here is derived from an EMBL/GenBank/DDBJ whole genome shotgun (WGS) entry which is preliminary data.</text>
</comment>
<keyword evidence="2" id="KW-0539">Nucleus</keyword>
<dbReference type="PANTHER" id="PTHR48452:SF1">
    <property type="entry name" value="FUSED COMPOUND LEAF 1"/>
    <property type="match status" value="1"/>
</dbReference>
<dbReference type="InterPro" id="IPR005540">
    <property type="entry name" value="KNOX1"/>
</dbReference>
<dbReference type="Proteomes" id="UP000634136">
    <property type="component" value="Unassembled WGS sequence"/>
</dbReference>